<dbReference type="EMBL" id="JBHMQV010000009">
    <property type="protein sequence ID" value="MFC0844103.1"/>
    <property type="molecule type" value="Genomic_DNA"/>
</dbReference>
<dbReference type="Proteomes" id="UP001589887">
    <property type="component" value="Unassembled WGS sequence"/>
</dbReference>
<keyword evidence="1" id="KW-1133">Transmembrane helix</keyword>
<keyword evidence="1" id="KW-0812">Transmembrane</keyword>
<keyword evidence="3" id="KW-1185">Reference proteome</keyword>
<proteinExistence type="predicted"/>
<evidence type="ECO:0000256" key="1">
    <source>
        <dbReference type="SAM" id="Phobius"/>
    </source>
</evidence>
<evidence type="ECO:0000313" key="2">
    <source>
        <dbReference type="EMBL" id="MFC0844103.1"/>
    </source>
</evidence>
<name>A0ABV6TF97_9ACTN</name>
<sequence length="193" mass="20240">MSHEQTSRTAFPPTAVSAGQSARDRLTGVLLGAAALAMGLMAGLFFAFDISVMPGLAKTDDRTYATAMQNFNSVIDGSGPFVLVFVGALAVTAWAAFRAFRKGQRAMGQWLLAAALCYTAVLALTMGINIPLNNKLADLGHPGPATDYSVIEDFKGTWETANIFRTLLCLTALGGIVRALLLHGRATATGTAS</sequence>
<gene>
    <name evidence="2" type="ORF">ACFH04_10320</name>
</gene>
<feature type="transmembrane region" description="Helical" evidence="1">
    <location>
        <begin position="29"/>
        <end position="48"/>
    </location>
</feature>
<dbReference type="Pfam" id="PF08592">
    <property type="entry name" value="Anthrone_oxy"/>
    <property type="match status" value="1"/>
</dbReference>
<comment type="caution">
    <text evidence="2">The sequence shown here is derived from an EMBL/GenBank/DDBJ whole genome shotgun (WGS) entry which is preliminary data.</text>
</comment>
<organism evidence="2 3">
    <name type="scientific">Streptomyces noboritoensis</name>
    <dbReference type="NCBI Taxonomy" id="67337"/>
    <lineage>
        <taxon>Bacteria</taxon>
        <taxon>Bacillati</taxon>
        <taxon>Actinomycetota</taxon>
        <taxon>Actinomycetes</taxon>
        <taxon>Kitasatosporales</taxon>
        <taxon>Streptomycetaceae</taxon>
        <taxon>Streptomyces</taxon>
    </lineage>
</organism>
<dbReference type="RefSeq" id="WP_394318111.1">
    <property type="nucleotide sequence ID" value="NZ_JBHMQV010000009.1"/>
</dbReference>
<accession>A0ABV6TF97</accession>
<feature type="transmembrane region" description="Helical" evidence="1">
    <location>
        <begin position="163"/>
        <end position="181"/>
    </location>
</feature>
<keyword evidence="1" id="KW-0472">Membrane</keyword>
<dbReference type="InterPro" id="IPR013901">
    <property type="entry name" value="Anthrone_oxy"/>
</dbReference>
<feature type="transmembrane region" description="Helical" evidence="1">
    <location>
        <begin position="109"/>
        <end position="130"/>
    </location>
</feature>
<reference evidence="2 3" key="1">
    <citation type="submission" date="2024-09" db="EMBL/GenBank/DDBJ databases">
        <authorList>
            <person name="Sun Q."/>
            <person name="Mori K."/>
        </authorList>
    </citation>
    <scope>NUCLEOTIDE SEQUENCE [LARGE SCALE GENOMIC DNA]</scope>
    <source>
        <strain evidence="2 3">JCM 4557</strain>
    </source>
</reference>
<feature type="transmembrane region" description="Helical" evidence="1">
    <location>
        <begin position="78"/>
        <end position="97"/>
    </location>
</feature>
<protein>
    <submittedName>
        <fullName evidence="2">DUF1772 domain-containing protein</fullName>
    </submittedName>
</protein>
<evidence type="ECO:0000313" key="3">
    <source>
        <dbReference type="Proteomes" id="UP001589887"/>
    </source>
</evidence>